<dbReference type="RefSeq" id="WP_281245567.1">
    <property type="nucleotide sequence ID" value="NZ_FNCY01000003.1"/>
</dbReference>
<dbReference type="AlphaFoldDB" id="A0A1G7ZD83"/>
<dbReference type="STRING" id="83767.SAMN05660652_01141"/>
<organism evidence="1 2">
    <name type="scientific">Propionivibrio dicarboxylicus</name>
    <dbReference type="NCBI Taxonomy" id="83767"/>
    <lineage>
        <taxon>Bacteria</taxon>
        <taxon>Pseudomonadati</taxon>
        <taxon>Pseudomonadota</taxon>
        <taxon>Betaproteobacteria</taxon>
        <taxon>Rhodocyclales</taxon>
        <taxon>Rhodocyclaceae</taxon>
        <taxon>Propionivibrio</taxon>
    </lineage>
</organism>
<protein>
    <submittedName>
        <fullName evidence="1">Uncharacterized protein</fullName>
    </submittedName>
</protein>
<keyword evidence="2" id="KW-1185">Reference proteome</keyword>
<reference evidence="1 2" key="1">
    <citation type="submission" date="2016-10" db="EMBL/GenBank/DDBJ databases">
        <authorList>
            <person name="de Groot N.N."/>
        </authorList>
    </citation>
    <scope>NUCLEOTIDE SEQUENCE [LARGE SCALE GENOMIC DNA]</scope>
    <source>
        <strain evidence="1 2">DSM 5885</strain>
    </source>
</reference>
<evidence type="ECO:0000313" key="1">
    <source>
        <dbReference type="EMBL" id="SDH06609.1"/>
    </source>
</evidence>
<gene>
    <name evidence="1" type="ORF">SAMN05660652_01141</name>
</gene>
<evidence type="ECO:0000313" key="2">
    <source>
        <dbReference type="Proteomes" id="UP000198607"/>
    </source>
</evidence>
<dbReference type="EMBL" id="FNCY01000003">
    <property type="protein sequence ID" value="SDH06609.1"/>
    <property type="molecule type" value="Genomic_DNA"/>
</dbReference>
<dbReference type="Proteomes" id="UP000198607">
    <property type="component" value="Unassembled WGS sequence"/>
</dbReference>
<proteinExistence type="predicted"/>
<name>A0A1G7ZD83_9RHOO</name>
<accession>A0A1G7ZD83</accession>
<sequence length="44" mass="4954">MEWDEVFALLTVGATAPYAIELATNWIRDTWQVNHHNNGANARG</sequence>